<feature type="compositionally biased region" description="Basic residues" evidence="1">
    <location>
        <begin position="64"/>
        <end position="76"/>
    </location>
</feature>
<dbReference type="EMBL" id="CP097511">
    <property type="protein sequence ID" value="URE48967.1"/>
    <property type="molecule type" value="Genomic_DNA"/>
</dbReference>
<feature type="region of interest" description="Disordered" evidence="1">
    <location>
        <begin position="1"/>
        <end position="30"/>
    </location>
</feature>
<name>A0A9E7L958_9LILI</name>
<proteinExistence type="predicted"/>
<evidence type="ECO:0000256" key="1">
    <source>
        <dbReference type="SAM" id="MobiDB-lite"/>
    </source>
</evidence>
<evidence type="ECO:0000313" key="2">
    <source>
        <dbReference type="EMBL" id="URE48967.1"/>
    </source>
</evidence>
<sequence length="90" mass="10607">MASPRMRSSEQAGRGRGKGGREQKAVVRDQPARADGCLRWRHWRRRSFLDRQGPAVGASEEMKRARKQTGRRKRRRPVEEQRFEDNFLTE</sequence>
<dbReference type="Proteomes" id="UP001055439">
    <property type="component" value="Chromosome 9"/>
</dbReference>
<gene>
    <name evidence="2" type="ORF">MUK42_16205</name>
</gene>
<feature type="region of interest" description="Disordered" evidence="1">
    <location>
        <begin position="51"/>
        <end position="90"/>
    </location>
</feature>
<dbReference type="AlphaFoldDB" id="A0A9E7L958"/>
<protein>
    <submittedName>
        <fullName evidence="2">Uncharacterized protein</fullName>
    </submittedName>
</protein>
<feature type="compositionally biased region" description="Basic and acidic residues" evidence="1">
    <location>
        <begin position="77"/>
        <end position="90"/>
    </location>
</feature>
<feature type="compositionally biased region" description="Basic and acidic residues" evidence="1">
    <location>
        <begin position="19"/>
        <end position="30"/>
    </location>
</feature>
<organism evidence="2 3">
    <name type="scientific">Musa troglodytarum</name>
    <name type="common">fe'i banana</name>
    <dbReference type="NCBI Taxonomy" id="320322"/>
    <lineage>
        <taxon>Eukaryota</taxon>
        <taxon>Viridiplantae</taxon>
        <taxon>Streptophyta</taxon>
        <taxon>Embryophyta</taxon>
        <taxon>Tracheophyta</taxon>
        <taxon>Spermatophyta</taxon>
        <taxon>Magnoliopsida</taxon>
        <taxon>Liliopsida</taxon>
        <taxon>Zingiberales</taxon>
        <taxon>Musaceae</taxon>
        <taxon>Musa</taxon>
    </lineage>
</organism>
<evidence type="ECO:0000313" key="3">
    <source>
        <dbReference type="Proteomes" id="UP001055439"/>
    </source>
</evidence>
<keyword evidence="3" id="KW-1185">Reference proteome</keyword>
<reference evidence="2" key="1">
    <citation type="submission" date="2022-05" db="EMBL/GenBank/DDBJ databases">
        <title>The Musa troglodytarum L. genome provides insights into the mechanism of non-climacteric behaviour and enrichment of carotenoids.</title>
        <authorList>
            <person name="Wang J."/>
        </authorList>
    </citation>
    <scope>NUCLEOTIDE SEQUENCE</scope>
    <source>
        <tissue evidence="2">Leaf</tissue>
    </source>
</reference>
<accession>A0A9E7L958</accession>